<sequence>MSLGSASVVSAVPGRLRIRVARGRSAAGELDRVERALDTIGEVTEVAVRPHARSVVAHFDPRDAAAVTDRLQALGIAPVTDAAGRWGDPAVVVRDAAGVVNGAVARRVPHGDLRTLVPLGLGLVSVRQALRGPDRLRDAPWYLLAWYASETFFRFHGEPEKQRPAKREKEN</sequence>
<proteinExistence type="predicted"/>
<dbReference type="EMBL" id="CADCVR010000036">
    <property type="protein sequence ID" value="CAA9487579.1"/>
    <property type="molecule type" value="Genomic_DNA"/>
</dbReference>
<evidence type="ECO:0000313" key="1">
    <source>
        <dbReference type="EMBL" id="CAA9487579.1"/>
    </source>
</evidence>
<reference evidence="1" key="1">
    <citation type="submission" date="2020-02" db="EMBL/GenBank/DDBJ databases">
        <authorList>
            <person name="Meier V. D."/>
        </authorList>
    </citation>
    <scope>NUCLEOTIDE SEQUENCE</scope>
    <source>
        <strain evidence="1">AVDCRST_MAG53</strain>
    </source>
</reference>
<name>A0A6J4S2B3_9ACTN</name>
<protein>
    <recommendedName>
        <fullName evidence="2">HMA domain-containing protein</fullName>
    </recommendedName>
</protein>
<dbReference type="AlphaFoldDB" id="A0A6J4S2B3"/>
<accession>A0A6J4S2B3</accession>
<gene>
    <name evidence="1" type="ORF">AVDCRST_MAG53-1100</name>
</gene>
<organism evidence="1">
    <name type="scientific">uncultured Solirubrobacteraceae bacterium</name>
    <dbReference type="NCBI Taxonomy" id="1162706"/>
    <lineage>
        <taxon>Bacteria</taxon>
        <taxon>Bacillati</taxon>
        <taxon>Actinomycetota</taxon>
        <taxon>Thermoleophilia</taxon>
        <taxon>Solirubrobacterales</taxon>
        <taxon>Solirubrobacteraceae</taxon>
        <taxon>environmental samples</taxon>
    </lineage>
</organism>
<evidence type="ECO:0008006" key="2">
    <source>
        <dbReference type="Google" id="ProtNLM"/>
    </source>
</evidence>